<gene>
    <name evidence="1" type="ORF">GXW71_32635</name>
</gene>
<evidence type="ECO:0000313" key="1">
    <source>
        <dbReference type="EMBL" id="MBR0669143.1"/>
    </source>
</evidence>
<protein>
    <submittedName>
        <fullName evidence="1">Uncharacterized protein</fullName>
    </submittedName>
</protein>
<dbReference type="EMBL" id="JAAGBB010000085">
    <property type="protein sequence ID" value="MBR0669143.1"/>
    <property type="molecule type" value="Genomic_DNA"/>
</dbReference>
<reference evidence="2" key="1">
    <citation type="journal article" date="2021" name="Syst. Appl. Microbiol.">
        <title>Roseomonas hellenica sp. nov., isolated from roots of wild-growing Alkanna tinctoria.</title>
        <authorList>
            <person name="Rat A."/>
            <person name="Naranjo H.D."/>
            <person name="Lebbe L."/>
            <person name="Cnockaert M."/>
            <person name="Krigas N."/>
            <person name="Grigoriadou K."/>
            <person name="Maloupa E."/>
            <person name="Willems A."/>
        </authorList>
    </citation>
    <scope>NUCLEOTIDE SEQUENCE [LARGE SCALE GENOMIC DNA]</scope>
    <source>
        <strain evidence="2">LMG 31523</strain>
    </source>
</reference>
<name>A0ABS5F9M6_9PROT</name>
<sequence length="96" mass="10430">MTRSADTILTEADAAARQARAAIDHPGLQRAFANLEAHCLAEIRHSDPAHGREEREAAFLMLRALDALRADLAAAAAGAAIAKRNLRFELQRKSRS</sequence>
<organism evidence="1 2">
    <name type="scientific">Plastoroseomonas hellenica</name>
    <dbReference type="NCBI Taxonomy" id="2687306"/>
    <lineage>
        <taxon>Bacteria</taxon>
        <taxon>Pseudomonadati</taxon>
        <taxon>Pseudomonadota</taxon>
        <taxon>Alphaproteobacteria</taxon>
        <taxon>Acetobacterales</taxon>
        <taxon>Acetobacteraceae</taxon>
        <taxon>Plastoroseomonas</taxon>
    </lineage>
</organism>
<proteinExistence type="predicted"/>
<evidence type="ECO:0000313" key="2">
    <source>
        <dbReference type="Proteomes" id="UP001196870"/>
    </source>
</evidence>
<accession>A0ABS5F9M6</accession>
<comment type="caution">
    <text evidence="1">The sequence shown here is derived from an EMBL/GenBank/DDBJ whole genome shotgun (WGS) entry which is preliminary data.</text>
</comment>
<keyword evidence="2" id="KW-1185">Reference proteome</keyword>
<dbReference type="RefSeq" id="WP_211857858.1">
    <property type="nucleotide sequence ID" value="NZ_JAAGBB010000085.1"/>
</dbReference>
<dbReference type="Proteomes" id="UP001196870">
    <property type="component" value="Unassembled WGS sequence"/>
</dbReference>